<name>A0A2X0MAG7_9BASI</name>
<keyword evidence="1 2" id="KW-0371">Homeobox</keyword>
<accession>A0A2X0MAG7</accession>
<keyword evidence="1 2" id="KW-0238">DNA-binding</keyword>
<dbReference type="SUPFAM" id="SSF46689">
    <property type="entry name" value="Homeodomain-like"/>
    <property type="match status" value="1"/>
</dbReference>
<evidence type="ECO:0000313" key="4">
    <source>
        <dbReference type="EMBL" id="SGY57128.1"/>
    </source>
</evidence>
<feature type="domain" description="Homeobox" evidence="3">
    <location>
        <begin position="180"/>
        <end position="231"/>
    </location>
</feature>
<keyword evidence="1 2" id="KW-0539">Nucleus</keyword>
<sequence length="487" mass="53556">MTESLWTQIAQQATAGSERIAPLPARVLIEEEARDGPEGWSHEKAWDPLHLEQADIETLRRSLVEQMCSKVAHDQLLSLYHTTAQAIAATCAEAFQSTMQSMVTATRDSDSSWRQFEVAIRSKFSIMFHKELEGLRHRLIDEVQYARHQLEVLPTESTAPLDLSKQTPTSTLLPVVFGEFNEEVNNVLSTAFNQFEHLTKGERLALAKRTGLTQKQVATWASTPFANQRQRRTRRVTKPFNIGETLTSNDSSGLRGHSLRVCEPSLAPARLSSIEIVRTKFETRLPHGLPPTPPLPAVSVSAPPPTQTVRGPIFNCIPIASYDSDFSTLFHQIDSPDLSNSSLDSKWSQDTPESYYGLPLPPASDMQFSFELPPTEAIEHFDYSPDNSIWNAFDSSFSSSSSSADSYLDDYAFQLPMGAEDASPLTCGLLTARQATLAESPSSFGSPPLSTPDVEMDMDADSVFGLISEFGVLTAPSDTGLASALPN</sequence>
<evidence type="ECO:0000259" key="3">
    <source>
        <dbReference type="PROSITE" id="PS50071"/>
    </source>
</evidence>
<dbReference type="CDD" id="cd00086">
    <property type="entry name" value="homeodomain"/>
    <property type="match status" value="1"/>
</dbReference>
<dbReference type="GO" id="GO:0005634">
    <property type="term" value="C:nucleus"/>
    <property type="evidence" value="ECO:0007669"/>
    <property type="project" value="UniProtKB-SubCell"/>
</dbReference>
<evidence type="ECO:0000256" key="2">
    <source>
        <dbReference type="RuleBase" id="RU000682"/>
    </source>
</evidence>
<dbReference type="AlphaFoldDB" id="A0A2X0MAG7"/>
<dbReference type="Pfam" id="PF00046">
    <property type="entry name" value="Homeodomain"/>
    <property type="match status" value="1"/>
</dbReference>
<dbReference type="SMART" id="SM00389">
    <property type="entry name" value="HOX"/>
    <property type="match status" value="1"/>
</dbReference>
<organism evidence="4 5">
    <name type="scientific">Microbotryum silenes-dioicae</name>
    <dbReference type="NCBI Taxonomy" id="796604"/>
    <lineage>
        <taxon>Eukaryota</taxon>
        <taxon>Fungi</taxon>
        <taxon>Dikarya</taxon>
        <taxon>Basidiomycota</taxon>
        <taxon>Pucciniomycotina</taxon>
        <taxon>Microbotryomycetes</taxon>
        <taxon>Microbotryales</taxon>
        <taxon>Microbotryaceae</taxon>
        <taxon>Microbotryum</taxon>
    </lineage>
</organism>
<dbReference type="GO" id="GO:0003677">
    <property type="term" value="F:DNA binding"/>
    <property type="evidence" value="ECO:0007669"/>
    <property type="project" value="UniProtKB-UniRule"/>
</dbReference>
<feature type="DNA-binding region" description="Homeobox" evidence="1">
    <location>
        <begin position="182"/>
        <end position="232"/>
    </location>
</feature>
<comment type="subcellular location">
    <subcellularLocation>
        <location evidence="1 2">Nucleus</location>
    </subcellularLocation>
</comment>
<dbReference type="Proteomes" id="UP000249464">
    <property type="component" value="Unassembled WGS sequence"/>
</dbReference>
<gene>
    <name evidence="4" type="primary">BQ5605_C006g04223</name>
    <name evidence="4" type="ORF">BQ5605_C006G04223</name>
</gene>
<protein>
    <submittedName>
        <fullName evidence="4">BQ5605_C006g04223 protein</fullName>
    </submittedName>
</protein>
<reference evidence="4 5" key="1">
    <citation type="submission" date="2016-11" db="EMBL/GenBank/DDBJ databases">
        <authorList>
            <person name="Jaros S."/>
            <person name="Januszkiewicz K."/>
            <person name="Wedrychowicz H."/>
        </authorList>
    </citation>
    <scope>NUCLEOTIDE SEQUENCE [LARGE SCALE GENOMIC DNA]</scope>
</reference>
<evidence type="ECO:0000256" key="1">
    <source>
        <dbReference type="PROSITE-ProRule" id="PRU00108"/>
    </source>
</evidence>
<dbReference type="PROSITE" id="PS50071">
    <property type="entry name" value="HOMEOBOX_2"/>
    <property type="match status" value="1"/>
</dbReference>
<keyword evidence="5" id="KW-1185">Reference proteome</keyword>
<dbReference type="EMBL" id="FQNC01000044">
    <property type="protein sequence ID" value="SGY57128.1"/>
    <property type="molecule type" value="Genomic_DNA"/>
</dbReference>
<proteinExistence type="predicted"/>
<evidence type="ECO:0000313" key="5">
    <source>
        <dbReference type="Proteomes" id="UP000249464"/>
    </source>
</evidence>
<dbReference type="Gene3D" id="1.10.10.60">
    <property type="entry name" value="Homeodomain-like"/>
    <property type="match status" value="1"/>
</dbReference>
<dbReference type="InterPro" id="IPR001356">
    <property type="entry name" value="HD"/>
</dbReference>
<dbReference type="InterPro" id="IPR009057">
    <property type="entry name" value="Homeodomain-like_sf"/>
</dbReference>